<feature type="compositionally biased region" description="Low complexity" evidence="3">
    <location>
        <begin position="499"/>
        <end position="538"/>
    </location>
</feature>
<dbReference type="PROSITE" id="PS01180">
    <property type="entry name" value="CUB"/>
    <property type="match status" value="1"/>
</dbReference>
<proteinExistence type="predicted"/>
<dbReference type="Proteomes" id="UP000749559">
    <property type="component" value="Unassembled WGS sequence"/>
</dbReference>
<dbReference type="Gene3D" id="2.60.120.290">
    <property type="entry name" value="Spermadhesin, CUB domain"/>
    <property type="match status" value="1"/>
</dbReference>
<evidence type="ECO:0000313" key="6">
    <source>
        <dbReference type="EMBL" id="CAH1775903.1"/>
    </source>
</evidence>
<comment type="caution">
    <text evidence="6">The sequence shown here is derived from an EMBL/GenBank/DDBJ whole genome shotgun (WGS) entry which is preliminary data.</text>
</comment>
<feature type="region of interest" description="Disordered" evidence="3">
    <location>
        <begin position="605"/>
        <end position="635"/>
    </location>
</feature>
<keyword evidence="4" id="KW-1133">Transmembrane helix</keyword>
<dbReference type="EMBL" id="CAIIXF020000001">
    <property type="protein sequence ID" value="CAH1775903.1"/>
    <property type="molecule type" value="Genomic_DNA"/>
</dbReference>
<dbReference type="SUPFAM" id="SSF49854">
    <property type="entry name" value="Spermadhesin, CUB domain"/>
    <property type="match status" value="1"/>
</dbReference>
<feature type="region of interest" description="Disordered" evidence="3">
    <location>
        <begin position="801"/>
        <end position="839"/>
    </location>
</feature>
<evidence type="ECO:0000256" key="2">
    <source>
        <dbReference type="PROSITE-ProRule" id="PRU00059"/>
    </source>
</evidence>
<feature type="signal peptide" evidence="5">
    <location>
        <begin position="1"/>
        <end position="22"/>
    </location>
</feature>
<keyword evidence="5" id="KW-0732">Signal</keyword>
<dbReference type="OrthoDB" id="6140291at2759"/>
<keyword evidence="4" id="KW-0472">Membrane</keyword>
<evidence type="ECO:0000256" key="4">
    <source>
        <dbReference type="SAM" id="Phobius"/>
    </source>
</evidence>
<dbReference type="InterPro" id="IPR043159">
    <property type="entry name" value="Lectin_gal-bd_sf"/>
</dbReference>
<accession>A0A8J1XNT8</accession>
<dbReference type="Pfam" id="PF00431">
    <property type="entry name" value="CUB"/>
    <property type="match status" value="1"/>
</dbReference>
<feature type="compositionally biased region" description="Acidic residues" evidence="3">
    <location>
        <begin position="827"/>
        <end position="836"/>
    </location>
</feature>
<dbReference type="InterPro" id="IPR000859">
    <property type="entry name" value="CUB_dom"/>
</dbReference>
<comment type="caution">
    <text evidence="2">Lacks conserved residue(s) required for the propagation of feature annotation.</text>
</comment>
<keyword evidence="1" id="KW-1015">Disulfide bond</keyword>
<gene>
    <name evidence="6" type="ORF">OFUS_LOCUS3144</name>
</gene>
<keyword evidence="4" id="KW-0812">Transmembrane</keyword>
<dbReference type="Pfam" id="PF02140">
    <property type="entry name" value="SUEL_Lectin"/>
    <property type="match status" value="1"/>
</dbReference>
<dbReference type="CDD" id="cd00041">
    <property type="entry name" value="CUB"/>
    <property type="match status" value="1"/>
</dbReference>
<sequence length="1030" mass="114113">MESNIFLFHIWIFTSFATVIHCAMCSTKVGRPPGKLASRATNQVYLMLNNTFRCDGVITAWHYYRVNSISAVFAGVWRHPSNAPENYYHMVGQNLLPPAGKGLQSVYIPPSKQIEVREGDFLGIHHSWKTKQSPVAMETNETTITFQSDLYMTVRAGLYNENMQTGVLNLNLHDRRVTMANLAMQAEVKNDAEDGFITRIVCNKLPFTVNCGDGRIIVIKSALYGRIENQCEVTIATQCNPADVRQKLSKMCAGKRSCEVQVDSARFGNPCSGEENLEVKYKCLAEAFVSYECNEKNITIYGQQGYLASPHYATTYRQPVKNQFNCSWNIYVKPGQQINLKLLDFDTGIVAHDHQGDSQCMNRLTVNDHVNHPFAECANNLLSDIVVLSSSANLRLITTLGRNNRGVLIYYEAIGCPFLKPPINAAITRLRREPKNTVIVLCDSTFAFLESQVQGRVLRCEGTQWNNTVGECVSGSVIRSLTTAPTSLATTVTSLSTRTTSLSSTTTSLSTTTSITSPTTETTKTITTTKGPNPTKTTQATDTHENSISTSSTTPSVTARPSPAIITDSTVRIEKQTNMPMYNTTLNNMTDLIIESLTHSTSFNINTTKQPLTESSTTSDVRTKTPSDQNQNSSSFGTLTAFAIFNISSSTSQPHRPDSTPVDKVEEVTTAGWDQTPKNATKEQKELEENIKLKGTISNMSDTGKSDTGNSSLRVSIDDLHNTSIKFAAGVLVGVTVAVLLGGVALGIFFYCIKIRNRVSIQEPRLVQSTIIHHRLQENPLYQCSTDSPIIVAAPATLRPHPKVPVKNSKRRRSQNRCLLNSTSSKEEDEYMEMGDTDSTLPNSATLFRGYSTKSQVNHNCPKPPLKKVTLKYRVKHAGNLPAQGNPENADPFPYPTPSCYDNVYDDTVAPDDNDHKLNHFYETLHDDPPQKSKYNEHDGMKERPQTPDVLKNVLVQSNNPTHIIKHTGTNHYDDIAFSDHSRSSTPSTIRSSTSTLETESSDRETLDAVVDMIENELYHTQNDVTTTDL</sequence>
<feature type="region of interest" description="Disordered" evidence="3">
    <location>
        <begin position="499"/>
        <end position="562"/>
    </location>
</feature>
<dbReference type="SMART" id="SM00042">
    <property type="entry name" value="CUB"/>
    <property type="match status" value="1"/>
</dbReference>
<feature type="compositionally biased region" description="Low complexity" evidence="3">
    <location>
        <begin position="547"/>
        <end position="562"/>
    </location>
</feature>
<dbReference type="GO" id="GO:0030246">
    <property type="term" value="F:carbohydrate binding"/>
    <property type="evidence" value="ECO:0007669"/>
    <property type="project" value="InterPro"/>
</dbReference>
<name>A0A8J1XNT8_OWEFU</name>
<evidence type="ECO:0000256" key="3">
    <source>
        <dbReference type="SAM" id="MobiDB-lite"/>
    </source>
</evidence>
<dbReference type="PANTHER" id="PTHR46780">
    <property type="entry name" value="PROTEIN EVA-1"/>
    <property type="match status" value="1"/>
</dbReference>
<feature type="compositionally biased region" description="Basic residues" evidence="3">
    <location>
        <begin position="801"/>
        <end position="815"/>
    </location>
</feature>
<feature type="region of interest" description="Disordered" evidence="3">
    <location>
        <begin position="977"/>
        <end position="1004"/>
    </location>
</feature>
<protein>
    <submittedName>
        <fullName evidence="6">Uncharacterized protein</fullName>
    </submittedName>
</protein>
<feature type="compositionally biased region" description="Low complexity" evidence="3">
    <location>
        <begin position="984"/>
        <end position="999"/>
    </location>
</feature>
<feature type="transmembrane region" description="Helical" evidence="4">
    <location>
        <begin position="727"/>
        <end position="753"/>
    </location>
</feature>
<evidence type="ECO:0000256" key="5">
    <source>
        <dbReference type="SAM" id="SignalP"/>
    </source>
</evidence>
<dbReference type="PROSITE" id="PS50228">
    <property type="entry name" value="SUEL_LECTIN"/>
    <property type="match status" value="1"/>
</dbReference>
<keyword evidence="7" id="KW-1185">Reference proteome</keyword>
<reference evidence="6" key="1">
    <citation type="submission" date="2022-03" db="EMBL/GenBank/DDBJ databases">
        <authorList>
            <person name="Martin C."/>
        </authorList>
    </citation>
    <scope>NUCLEOTIDE SEQUENCE</scope>
</reference>
<evidence type="ECO:0000313" key="7">
    <source>
        <dbReference type="Proteomes" id="UP000749559"/>
    </source>
</evidence>
<dbReference type="CDD" id="cd22823">
    <property type="entry name" value="Gal_Rha_Lectin"/>
    <property type="match status" value="1"/>
</dbReference>
<dbReference type="Gene3D" id="2.60.120.740">
    <property type="match status" value="1"/>
</dbReference>
<evidence type="ECO:0000256" key="1">
    <source>
        <dbReference type="ARBA" id="ARBA00023157"/>
    </source>
</evidence>
<dbReference type="AlphaFoldDB" id="A0A8J1XNT8"/>
<dbReference type="InterPro" id="IPR000922">
    <property type="entry name" value="Lectin_gal-bd_dom"/>
</dbReference>
<dbReference type="InterPro" id="IPR035914">
    <property type="entry name" value="Sperma_CUB_dom_sf"/>
</dbReference>
<feature type="chain" id="PRO_5043781221" evidence="5">
    <location>
        <begin position="23"/>
        <end position="1030"/>
    </location>
</feature>
<feature type="region of interest" description="Disordered" evidence="3">
    <location>
        <begin position="923"/>
        <end position="944"/>
    </location>
</feature>
<organism evidence="6 7">
    <name type="scientific">Owenia fusiformis</name>
    <name type="common">Polychaete worm</name>
    <dbReference type="NCBI Taxonomy" id="6347"/>
    <lineage>
        <taxon>Eukaryota</taxon>
        <taxon>Metazoa</taxon>
        <taxon>Spiralia</taxon>
        <taxon>Lophotrochozoa</taxon>
        <taxon>Annelida</taxon>
        <taxon>Polychaeta</taxon>
        <taxon>Sedentaria</taxon>
        <taxon>Canalipalpata</taxon>
        <taxon>Sabellida</taxon>
        <taxon>Oweniida</taxon>
        <taxon>Oweniidae</taxon>
        <taxon>Owenia</taxon>
    </lineage>
</organism>